<accession>A0A645HJF1</accession>
<sequence length="131" mass="14400">MADDSAEFLIGTGQEAGHVYKSKKRNIEGIAGSDKSGRFIRCIDVKTSGQNLRLVGNNTHYFAVESGKTGDHVFGIILQIFIILPVVNDFPDDFEHIVGLIGIVGNKGVKFWDQPVGIVGRFHFGRKLLEV</sequence>
<evidence type="ECO:0000313" key="1">
    <source>
        <dbReference type="EMBL" id="MPN38870.1"/>
    </source>
</evidence>
<comment type="caution">
    <text evidence="1">The sequence shown here is derived from an EMBL/GenBank/DDBJ whole genome shotgun (WGS) entry which is preliminary data.</text>
</comment>
<proteinExistence type="predicted"/>
<reference evidence="1" key="1">
    <citation type="submission" date="2019-08" db="EMBL/GenBank/DDBJ databases">
        <authorList>
            <person name="Kucharzyk K."/>
            <person name="Murdoch R.W."/>
            <person name="Higgins S."/>
            <person name="Loffler F."/>
        </authorList>
    </citation>
    <scope>NUCLEOTIDE SEQUENCE</scope>
</reference>
<protein>
    <submittedName>
        <fullName evidence="1">Uncharacterized protein</fullName>
    </submittedName>
</protein>
<dbReference type="AlphaFoldDB" id="A0A645HJF1"/>
<organism evidence="1">
    <name type="scientific">bioreactor metagenome</name>
    <dbReference type="NCBI Taxonomy" id="1076179"/>
    <lineage>
        <taxon>unclassified sequences</taxon>
        <taxon>metagenomes</taxon>
        <taxon>ecological metagenomes</taxon>
    </lineage>
</organism>
<gene>
    <name evidence="1" type="ORF">SDC9_186395</name>
</gene>
<name>A0A645HJF1_9ZZZZ</name>
<dbReference type="EMBL" id="VSSQ01094359">
    <property type="protein sequence ID" value="MPN38870.1"/>
    <property type="molecule type" value="Genomic_DNA"/>
</dbReference>